<dbReference type="AlphaFoldDB" id="A0A5C6D5N4"/>
<comment type="caution">
    <text evidence="3">The sequence shown here is derived from an EMBL/GenBank/DDBJ whole genome shotgun (WGS) entry which is preliminary data.</text>
</comment>
<feature type="compositionally biased region" description="Low complexity" evidence="1">
    <location>
        <begin position="17"/>
        <end position="31"/>
    </location>
</feature>
<name>A0A5C6D5N4_9BACT</name>
<dbReference type="Pfam" id="PF07631">
    <property type="entry name" value="PSD4"/>
    <property type="match status" value="1"/>
</dbReference>
<evidence type="ECO:0000259" key="2">
    <source>
        <dbReference type="Pfam" id="PF07631"/>
    </source>
</evidence>
<dbReference type="InterPro" id="IPR013042">
    <property type="entry name" value="DUF1592"/>
</dbReference>
<feature type="region of interest" description="Disordered" evidence="1">
    <location>
        <begin position="1"/>
        <end position="31"/>
    </location>
</feature>
<dbReference type="Proteomes" id="UP000319143">
    <property type="component" value="Unassembled WGS sequence"/>
</dbReference>
<gene>
    <name evidence="3" type="ORF">Poly41_63450</name>
</gene>
<sequence length="247" mass="26317">MPSRIPETPIPSNTRDSTSSAAAAGTTVPVPASNAPIGSGIYHPAAPASARVTATTSASELLGDPRSKRFVSGFTGQWMDLRKIHDTSPDRDLFPESSSDNLVVDSSVAETNATFTEMLRENLPAKTIVDADFVMVNERLAELYDIERVKGQDIRRVALPTDSPNGGLLPQSSVIKVTANGLTTSPVLRGVWVSIRPFGPTSRAPADRVRARNARHFADRVPDIGTAGFRGRSSASGHSCREAVLRG</sequence>
<feature type="domain" description="DUF1592" evidence="2">
    <location>
        <begin position="56"/>
        <end position="146"/>
    </location>
</feature>
<reference evidence="3 4" key="1">
    <citation type="submission" date="2019-02" db="EMBL/GenBank/DDBJ databases">
        <title>Deep-cultivation of Planctomycetes and their phenomic and genomic characterization uncovers novel biology.</title>
        <authorList>
            <person name="Wiegand S."/>
            <person name="Jogler M."/>
            <person name="Boedeker C."/>
            <person name="Pinto D."/>
            <person name="Vollmers J."/>
            <person name="Rivas-Marin E."/>
            <person name="Kohn T."/>
            <person name="Peeters S.H."/>
            <person name="Heuer A."/>
            <person name="Rast P."/>
            <person name="Oberbeckmann S."/>
            <person name="Bunk B."/>
            <person name="Jeske O."/>
            <person name="Meyerdierks A."/>
            <person name="Storesund J.E."/>
            <person name="Kallscheuer N."/>
            <person name="Luecker S."/>
            <person name="Lage O.M."/>
            <person name="Pohl T."/>
            <person name="Merkel B.J."/>
            <person name="Hornburger P."/>
            <person name="Mueller R.-W."/>
            <person name="Bruemmer F."/>
            <person name="Labrenz M."/>
            <person name="Spormann A.M."/>
            <person name="Op Den Camp H."/>
            <person name="Overmann J."/>
            <person name="Amann R."/>
            <person name="Jetten M.S.M."/>
            <person name="Mascher T."/>
            <person name="Medema M.H."/>
            <person name="Devos D.P."/>
            <person name="Kaster A.-K."/>
            <person name="Ovreas L."/>
            <person name="Rohde M."/>
            <person name="Galperin M.Y."/>
            <person name="Jogler C."/>
        </authorList>
    </citation>
    <scope>NUCLEOTIDE SEQUENCE [LARGE SCALE GENOMIC DNA]</scope>
    <source>
        <strain evidence="3 4">Poly41</strain>
    </source>
</reference>
<accession>A0A5C6D5N4</accession>
<feature type="region of interest" description="Disordered" evidence="1">
    <location>
        <begin position="228"/>
        <end position="247"/>
    </location>
</feature>
<evidence type="ECO:0000313" key="4">
    <source>
        <dbReference type="Proteomes" id="UP000319143"/>
    </source>
</evidence>
<protein>
    <recommendedName>
        <fullName evidence="2">DUF1592 domain-containing protein</fullName>
    </recommendedName>
</protein>
<evidence type="ECO:0000313" key="3">
    <source>
        <dbReference type="EMBL" id="TWU31154.1"/>
    </source>
</evidence>
<organism evidence="3 4">
    <name type="scientific">Novipirellula artificiosorum</name>
    <dbReference type="NCBI Taxonomy" id="2528016"/>
    <lineage>
        <taxon>Bacteria</taxon>
        <taxon>Pseudomonadati</taxon>
        <taxon>Planctomycetota</taxon>
        <taxon>Planctomycetia</taxon>
        <taxon>Pirellulales</taxon>
        <taxon>Pirellulaceae</taxon>
        <taxon>Novipirellula</taxon>
    </lineage>
</organism>
<evidence type="ECO:0000256" key="1">
    <source>
        <dbReference type="SAM" id="MobiDB-lite"/>
    </source>
</evidence>
<dbReference type="EMBL" id="SJPV01000018">
    <property type="protein sequence ID" value="TWU31154.1"/>
    <property type="molecule type" value="Genomic_DNA"/>
</dbReference>
<proteinExistence type="predicted"/>
<keyword evidence="4" id="KW-1185">Reference proteome</keyword>